<accession>A0A3N1LI65</accession>
<dbReference type="PROSITE" id="PS51318">
    <property type="entry name" value="TAT"/>
    <property type="match status" value="1"/>
</dbReference>
<feature type="signal peptide" evidence="8">
    <location>
        <begin position="1"/>
        <end position="23"/>
    </location>
</feature>
<sequence>MLSRRNLLAAAAVAALATGPAAAQQPVEIQFWHAMAGALNDWVDELAKGYNDSQKKYKIVAVNKGNYTEVMTGAIAAYRAGRAPHIIQVFEVGTATMMAAKGAVKPVYEVMEQAGIGWDPKVYLPAVAGYYTTTDGRMLSMPLNSSSPIFYYNKDAFKKAGLPDVAPKTWSEVRDAAKKLQASGVPCGISTAWPSWVLIENFGAMHNLPMATKENGFGGLDTVFQFNSPAHVTHMERIAEMQKTKEFDYGGRRGDSQVKFTNAECGMYIASSAGLSSILKTAKFDVGFGMMPYWPDLTKGPNGGPQNSILGGATLWVLGGKTPDEYKGVAEFFAHISKPDVQAASHQRTGYLPITLAAYELTQKQGFYEKNPGFEIANKQMTLNPPTPNSKGIRFGNLVQIRDMIEEEMEGVFAGKKAAKAALDSAVQRGNALLRQFERDNK</sequence>
<dbReference type="OrthoDB" id="9762335at2"/>
<evidence type="ECO:0000256" key="1">
    <source>
        <dbReference type="ARBA" id="ARBA00004418"/>
    </source>
</evidence>
<evidence type="ECO:0000256" key="7">
    <source>
        <dbReference type="ARBA" id="ARBA00034473"/>
    </source>
</evidence>
<dbReference type="CDD" id="cd14748">
    <property type="entry name" value="PBP2_UgpB"/>
    <property type="match status" value="1"/>
</dbReference>
<keyword evidence="6 8" id="KW-0732">Signal</keyword>
<dbReference type="PANTHER" id="PTHR43649">
    <property type="entry name" value="ARABINOSE-BINDING PROTEIN-RELATED"/>
    <property type="match status" value="1"/>
</dbReference>
<comment type="subunit">
    <text evidence="3">The complex is composed of two ATP-binding proteins (UgpC), two transmembrane proteins (UgpA and UgpE) and a solute-binding protein (UgpB).</text>
</comment>
<dbReference type="InterPro" id="IPR050490">
    <property type="entry name" value="Bact_solute-bd_prot1"/>
</dbReference>
<dbReference type="InterPro" id="IPR019546">
    <property type="entry name" value="TAT_signal_bac_arc"/>
</dbReference>
<evidence type="ECO:0000313" key="9">
    <source>
        <dbReference type="EMBL" id="ROP90529.1"/>
    </source>
</evidence>
<dbReference type="InterPro" id="IPR006311">
    <property type="entry name" value="TAT_signal"/>
</dbReference>
<organism evidence="9 10">
    <name type="scientific">Stella humosa</name>
    <dbReference type="NCBI Taxonomy" id="94"/>
    <lineage>
        <taxon>Bacteria</taxon>
        <taxon>Pseudomonadati</taxon>
        <taxon>Pseudomonadota</taxon>
        <taxon>Alphaproteobacteria</taxon>
        <taxon>Rhodospirillales</taxon>
        <taxon>Stellaceae</taxon>
        <taxon>Stella</taxon>
    </lineage>
</organism>
<dbReference type="NCBIfam" id="TIGR01409">
    <property type="entry name" value="TAT_signal_seq"/>
    <property type="match status" value="1"/>
</dbReference>
<dbReference type="Pfam" id="PF13416">
    <property type="entry name" value="SBP_bac_8"/>
    <property type="match status" value="1"/>
</dbReference>
<dbReference type="GO" id="GO:0042597">
    <property type="term" value="C:periplasmic space"/>
    <property type="evidence" value="ECO:0007669"/>
    <property type="project" value="UniProtKB-SubCell"/>
</dbReference>
<keyword evidence="5" id="KW-0813">Transport</keyword>
<evidence type="ECO:0000256" key="3">
    <source>
        <dbReference type="ARBA" id="ARBA00011557"/>
    </source>
</evidence>
<gene>
    <name evidence="9" type="ORF">EDC65_2379</name>
</gene>
<evidence type="ECO:0000313" key="10">
    <source>
        <dbReference type="Proteomes" id="UP000278222"/>
    </source>
</evidence>
<name>A0A3N1LI65_9PROT</name>
<dbReference type="Gene3D" id="3.40.190.10">
    <property type="entry name" value="Periplasmic binding protein-like II"/>
    <property type="match status" value="2"/>
</dbReference>
<reference evidence="9 10" key="1">
    <citation type="submission" date="2018-11" db="EMBL/GenBank/DDBJ databases">
        <title>Genomic Encyclopedia of Type Strains, Phase IV (KMG-IV): sequencing the most valuable type-strain genomes for metagenomic binning, comparative biology and taxonomic classification.</title>
        <authorList>
            <person name="Goeker M."/>
        </authorList>
    </citation>
    <scope>NUCLEOTIDE SEQUENCE [LARGE SCALE GENOMIC DNA]</scope>
    <source>
        <strain evidence="9 10">DSM 5900</strain>
    </source>
</reference>
<dbReference type="AlphaFoldDB" id="A0A3N1LI65"/>
<dbReference type="RefSeq" id="WP_123689941.1">
    <property type="nucleotide sequence ID" value="NZ_AP019700.1"/>
</dbReference>
<comment type="caution">
    <text evidence="9">The sequence shown here is derived from an EMBL/GenBank/DDBJ whole genome shotgun (WGS) entry which is preliminary data.</text>
</comment>
<evidence type="ECO:0000256" key="2">
    <source>
        <dbReference type="ARBA" id="ARBA00008520"/>
    </source>
</evidence>
<comment type="similarity">
    <text evidence="2">Belongs to the bacterial solute-binding protein 1 family.</text>
</comment>
<dbReference type="InterPro" id="IPR006059">
    <property type="entry name" value="SBP"/>
</dbReference>
<evidence type="ECO:0000256" key="5">
    <source>
        <dbReference type="ARBA" id="ARBA00022448"/>
    </source>
</evidence>
<protein>
    <recommendedName>
        <fullName evidence="4">sn-glycerol-3-phosphate-binding periplasmic protein UgpB</fullName>
    </recommendedName>
</protein>
<evidence type="ECO:0000256" key="6">
    <source>
        <dbReference type="ARBA" id="ARBA00022729"/>
    </source>
</evidence>
<dbReference type="Proteomes" id="UP000278222">
    <property type="component" value="Unassembled WGS sequence"/>
</dbReference>
<dbReference type="NCBIfam" id="NF008211">
    <property type="entry name" value="PRK10974.1"/>
    <property type="match status" value="1"/>
</dbReference>
<evidence type="ECO:0000256" key="8">
    <source>
        <dbReference type="SAM" id="SignalP"/>
    </source>
</evidence>
<dbReference type="SUPFAM" id="SSF53850">
    <property type="entry name" value="Periplasmic binding protein-like II"/>
    <property type="match status" value="1"/>
</dbReference>
<keyword evidence="10" id="KW-1185">Reference proteome</keyword>
<feature type="chain" id="PRO_5018288715" description="sn-glycerol-3-phosphate-binding periplasmic protein UgpB" evidence="8">
    <location>
        <begin position="24"/>
        <end position="442"/>
    </location>
</feature>
<comment type="subcellular location">
    <subcellularLocation>
        <location evidence="1">Periplasm</location>
    </subcellularLocation>
</comment>
<evidence type="ECO:0000256" key="4">
    <source>
        <dbReference type="ARBA" id="ARBA00017470"/>
    </source>
</evidence>
<proteinExistence type="inferred from homology"/>
<comment type="function">
    <text evidence="7">Part of the ABC transporter complex UgpBAEC involved in sn-glycerol-3-phosphate (G3P) import. Binds G3P.</text>
</comment>
<dbReference type="PANTHER" id="PTHR43649:SF31">
    <property type="entry name" value="SN-GLYCEROL-3-PHOSPHATE-BINDING PERIPLASMIC PROTEIN UGPB"/>
    <property type="match status" value="1"/>
</dbReference>
<dbReference type="EMBL" id="RJKX01000014">
    <property type="protein sequence ID" value="ROP90529.1"/>
    <property type="molecule type" value="Genomic_DNA"/>
</dbReference>